<gene>
    <name evidence="1" type="ORF">QWU01_28105</name>
</gene>
<dbReference type="RefSeq" id="WP_318243453.1">
    <property type="nucleotide sequence ID" value="NZ_JAUEQX010000086.1"/>
</dbReference>
<evidence type="ECO:0000313" key="1">
    <source>
        <dbReference type="EMBL" id="MDW3780646.1"/>
    </source>
</evidence>
<feature type="non-terminal residue" evidence="1">
    <location>
        <position position="1"/>
    </location>
</feature>
<dbReference type="EMBL" id="JAUEQX010000086">
    <property type="protein sequence ID" value="MDW3780646.1"/>
    <property type="molecule type" value="Genomic_DNA"/>
</dbReference>
<organism evidence="1 2">
    <name type="scientific">Kluyvera cryocrescens</name>
    <name type="common">Kluyvera citrophila</name>
    <dbReference type="NCBI Taxonomy" id="580"/>
    <lineage>
        <taxon>Bacteria</taxon>
        <taxon>Pseudomonadati</taxon>
        <taxon>Pseudomonadota</taxon>
        <taxon>Gammaproteobacteria</taxon>
        <taxon>Enterobacterales</taxon>
        <taxon>Enterobacteriaceae</taxon>
        <taxon>Kluyvera</taxon>
    </lineage>
</organism>
<evidence type="ECO:0000313" key="2">
    <source>
        <dbReference type="Proteomes" id="UP001276300"/>
    </source>
</evidence>
<name>A0AAW9CEX3_KLUCR</name>
<sequence>VGHRYEECWGNSKLFKDAAPAPAQTVVSH</sequence>
<accession>A0AAW9CEX3</accession>
<dbReference type="AlphaFoldDB" id="A0AAW9CEX3"/>
<proteinExistence type="predicted"/>
<protein>
    <submittedName>
        <fullName evidence="1">Uncharacterized protein</fullName>
    </submittedName>
</protein>
<comment type="caution">
    <text evidence="1">The sequence shown here is derived from an EMBL/GenBank/DDBJ whole genome shotgun (WGS) entry which is preliminary data.</text>
</comment>
<reference evidence="1" key="1">
    <citation type="journal article" date="2023" name="J Glob Antimicrob Resist">
        <title>Emergence of NDM-1 and KPC-3 carbapenemases in Kluyvera cryocrescens: Investigating genetic heterogeneity and acquisition routes of blaNDM-1 in Enterobacterales species in Portugal.</title>
        <authorList>
            <person name="Loiodice M."/>
            <person name="Ribeiro M."/>
            <person name="Peixe L."/>
            <person name="Novais A."/>
        </authorList>
    </citation>
    <scope>NUCLEOTIDE SEQUENCE</scope>
    <source>
        <strain evidence="1">K629</strain>
    </source>
</reference>
<dbReference type="Proteomes" id="UP001276300">
    <property type="component" value="Unassembled WGS sequence"/>
</dbReference>